<dbReference type="EMBL" id="JAACJM010000062">
    <property type="protein sequence ID" value="KAF5353716.1"/>
    <property type="molecule type" value="Genomic_DNA"/>
</dbReference>
<dbReference type="OrthoDB" id="2641762at2759"/>
<dbReference type="Pfam" id="PF00724">
    <property type="entry name" value="Oxidored_FMN"/>
    <property type="match status" value="1"/>
</dbReference>
<dbReference type="PANTHER" id="PTHR22893:SF91">
    <property type="entry name" value="NADPH DEHYDROGENASE 2-RELATED"/>
    <property type="match status" value="1"/>
</dbReference>
<dbReference type="Proteomes" id="UP000559256">
    <property type="component" value="Unassembled WGS sequence"/>
</dbReference>
<feature type="transmembrane region" description="Helical" evidence="1">
    <location>
        <begin position="184"/>
        <end position="202"/>
    </location>
</feature>
<comment type="caution">
    <text evidence="3">The sequence shown here is derived from an EMBL/GenBank/DDBJ whole genome shotgun (WGS) entry which is preliminary data.</text>
</comment>
<keyword evidence="1" id="KW-0472">Membrane</keyword>
<feature type="domain" description="NADH:flavin oxidoreductase/NADH oxidase N-terminal" evidence="2">
    <location>
        <begin position="368"/>
        <end position="451"/>
    </location>
</feature>
<protein>
    <recommendedName>
        <fullName evidence="2">NADH:flavin oxidoreductase/NADH oxidase N-terminal domain-containing protein</fullName>
    </recommendedName>
</protein>
<feature type="transmembrane region" description="Helical" evidence="1">
    <location>
        <begin position="26"/>
        <end position="47"/>
    </location>
</feature>
<gene>
    <name evidence="3" type="ORF">D9758_008655</name>
</gene>
<feature type="transmembrane region" description="Helical" evidence="1">
    <location>
        <begin position="223"/>
        <end position="250"/>
    </location>
</feature>
<dbReference type="AlphaFoldDB" id="A0A8H5D6N9"/>
<evidence type="ECO:0000259" key="2">
    <source>
        <dbReference type="Pfam" id="PF00724"/>
    </source>
</evidence>
<proteinExistence type="predicted"/>
<accession>A0A8H5D6N9</accession>
<feature type="transmembrane region" description="Helical" evidence="1">
    <location>
        <begin position="143"/>
        <end position="164"/>
    </location>
</feature>
<feature type="transmembrane region" description="Helical" evidence="1">
    <location>
        <begin position="108"/>
        <end position="131"/>
    </location>
</feature>
<keyword evidence="4" id="KW-1185">Reference proteome</keyword>
<dbReference type="InterPro" id="IPR045247">
    <property type="entry name" value="Oye-like"/>
</dbReference>
<keyword evidence="1" id="KW-1133">Transmembrane helix</keyword>
<name>A0A8H5D6N9_9AGAR</name>
<dbReference type="SUPFAM" id="SSF51395">
    <property type="entry name" value="FMN-linked oxidoreductases"/>
    <property type="match status" value="1"/>
</dbReference>
<dbReference type="InterPro" id="IPR013785">
    <property type="entry name" value="Aldolase_TIM"/>
</dbReference>
<reference evidence="3 4" key="1">
    <citation type="journal article" date="2020" name="ISME J.">
        <title>Uncovering the hidden diversity of litter-decomposition mechanisms in mushroom-forming fungi.</title>
        <authorList>
            <person name="Floudas D."/>
            <person name="Bentzer J."/>
            <person name="Ahren D."/>
            <person name="Johansson T."/>
            <person name="Persson P."/>
            <person name="Tunlid A."/>
        </authorList>
    </citation>
    <scope>NUCLEOTIDE SEQUENCE [LARGE SCALE GENOMIC DNA]</scope>
    <source>
        <strain evidence="3 4">CBS 291.85</strain>
    </source>
</reference>
<dbReference type="GO" id="GO:0003959">
    <property type="term" value="F:NADPH dehydrogenase activity"/>
    <property type="evidence" value="ECO:0007669"/>
    <property type="project" value="TreeGrafter"/>
</dbReference>
<sequence>MSSSSWATDEPKATLLLERTTLAGDLLIGVGYGAQTVLYVACVQYLWSRRHKKVSVVLLGYLTILFLLESAFVGVQALSIQDMLIDHRNYPGGPWEYFLANQSIPVNIAYYALLFTLTFLADLLVVWRCWVIWSAAGTCTATMVTMFPAVILLGSFVMGISWITASTQPGSSLYDPTPTRYGQAYYALSLGVNILLTILIIIRLSLYQRHMQSAIPLEYKTEYISIVTIFIESASLYSVFGIIFLATYAADDATNTVFLGVASASQAGVLVAPLICCLERGEVFPPETGVQLVDHAVFGNLLRLSKTPSCPCQRLLHLPSALGSESSSIAYDHVLKAEKPSYDVVSAGDIPLSDHKDKPRPCPLIILEIKEYVELYDTAAFNAVRKAGFDGIEIHDANPGYLWSKFMQDVSNYRTDDYGGNGENRVRFTLEVVDAVGPRKTAIRFSPWNDFQVQT</sequence>
<evidence type="ECO:0000256" key="1">
    <source>
        <dbReference type="SAM" id="Phobius"/>
    </source>
</evidence>
<feature type="transmembrane region" description="Helical" evidence="1">
    <location>
        <begin position="54"/>
        <end position="78"/>
    </location>
</feature>
<organism evidence="3 4">
    <name type="scientific">Tetrapyrgos nigripes</name>
    <dbReference type="NCBI Taxonomy" id="182062"/>
    <lineage>
        <taxon>Eukaryota</taxon>
        <taxon>Fungi</taxon>
        <taxon>Dikarya</taxon>
        <taxon>Basidiomycota</taxon>
        <taxon>Agaricomycotina</taxon>
        <taxon>Agaricomycetes</taxon>
        <taxon>Agaricomycetidae</taxon>
        <taxon>Agaricales</taxon>
        <taxon>Marasmiineae</taxon>
        <taxon>Marasmiaceae</taxon>
        <taxon>Tetrapyrgos</taxon>
    </lineage>
</organism>
<dbReference type="InterPro" id="IPR001155">
    <property type="entry name" value="OxRdtase_FMN_N"/>
</dbReference>
<dbReference type="PANTHER" id="PTHR22893">
    <property type="entry name" value="NADH OXIDOREDUCTASE-RELATED"/>
    <property type="match status" value="1"/>
</dbReference>
<keyword evidence="1" id="KW-0812">Transmembrane</keyword>
<dbReference type="Gene3D" id="3.20.20.70">
    <property type="entry name" value="Aldolase class I"/>
    <property type="match status" value="1"/>
</dbReference>
<dbReference type="GO" id="GO:0010181">
    <property type="term" value="F:FMN binding"/>
    <property type="evidence" value="ECO:0007669"/>
    <property type="project" value="InterPro"/>
</dbReference>
<evidence type="ECO:0000313" key="4">
    <source>
        <dbReference type="Proteomes" id="UP000559256"/>
    </source>
</evidence>
<evidence type="ECO:0000313" key="3">
    <source>
        <dbReference type="EMBL" id="KAF5353716.1"/>
    </source>
</evidence>